<dbReference type="GO" id="GO:0004065">
    <property type="term" value="F:arylsulfatase activity"/>
    <property type="evidence" value="ECO:0007669"/>
    <property type="project" value="TreeGrafter"/>
</dbReference>
<dbReference type="EMBL" id="FONY01000006">
    <property type="protein sequence ID" value="SFE76083.1"/>
    <property type="molecule type" value="Genomic_DNA"/>
</dbReference>
<dbReference type="STRING" id="1003.SAMN04488541_100686"/>
<dbReference type="RefSeq" id="WP_091541045.1">
    <property type="nucleotide sequence ID" value="NZ_FONY01000006.1"/>
</dbReference>
<evidence type="ECO:0000313" key="8">
    <source>
        <dbReference type="Proteomes" id="UP000199513"/>
    </source>
</evidence>
<keyword evidence="3" id="KW-0378">Hydrolase</keyword>
<accession>A0A1I2D7N4</accession>
<dbReference type="PANTHER" id="PTHR42693:SF53">
    <property type="entry name" value="ENDO-4-O-SULFATASE"/>
    <property type="match status" value="1"/>
</dbReference>
<dbReference type="PANTHER" id="PTHR42693">
    <property type="entry name" value="ARYLSULFATASE FAMILY MEMBER"/>
    <property type="match status" value="1"/>
</dbReference>
<keyword evidence="2" id="KW-0479">Metal-binding</keyword>
<dbReference type="OrthoDB" id="9764377at2"/>
<keyword evidence="4" id="KW-0106">Calcium</keyword>
<dbReference type="Gene3D" id="3.30.1120.10">
    <property type="match status" value="1"/>
</dbReference>
<dbReference type="InterPro" id="IPR050738">
    <property type="entry name" value="Sulfatase"/>
</dbReference>
<dbReference type="GO" id="GO:0046872">
    <property type="term" value="F:metal ion binding"/>
    <property type="evidence" value="ECO:0007669"/>
    <property type="project" value="UniProtKB-KW"/>
</dbReference>
<feature type="signal peptide" evidence="5">
    <location>
        <begin position="1"/>
        <end position="18"/>
    </location>
</feature>
<keyword evidence="8" id="KW-1185">Reference proteome</keyword>
<evidence type="ECO:0000256" key="1">
    <source>
        <dbReference type="ARBA" id="ARBA00008779"/>
    </source>
</evidence>
<evidence type="ECO:0000256" key="4">
    <source>
        <dbReference type="ARBA" id="ARBA00022837"/>
    </source>
</evidence>
<proteinExistence type="inferred from homology"/>
<keyword evidence="5" id="KW-0732">Signal</keyword>
<feature type="domain" description="Sulfatase N-terminal" evidence="6">
    <location>
        <begin position="25"/>
        <end position="366"/>
    </location>
</feature>
<gene>
    <name evidence="7" type="ORF">SAMN04488541_100686</name>
</gene>
<evidence type="ECO:0000256" key="5">
    <source>
        <dbReference type="SAM" id="SignalP"/>
    </source>
</evidence>
<reference evidence="7 8" key="1">
    <citation type="submission" date="2016-10" db="EMBL/GenBank/DDBJ databases">
        <authorList>
            <person name="de Groot N.N."/>
        </authorList>
    </citation>
    <scope>NUCLEOTIDE SEQUENCE [LARGE SCALE GENOMIC DNA]</scope>
    <source>
        <strain>GEY</strain>
        <strain evidence="8">DSM 9560</strain>
    </source>
</reference>
<dbReference type="Pfam" id="PF00884">
    <property type="entry name" value="Sulfatase"/>
    <property type="match status" value="1"/>
</dbReference>
<dbReference type="CDD" id="cd16145">
    <property type="entry name" value="ARS_like"/>
    <property type="match status" value="1"/>
</dbReference>
<protein>
    <submittedName>
        <fullName evidence="7">Arylsulfatase A</fullName>
    </submittedName>
</protein>
<dbReference type="AlphaFoldDB" id="A0A1I2D7N4"/>
<dbReference type="SUPFAM" id="SSF53649">
    <property type="entry name" value="Alkaline phosphatase-like"/>
    <property type="match status" value="1"/>
</dbReference>
<comment type="similarity">
    <text evidence="1">Belongs to the sulfatase family.</text>
</comment>
<sequence length="464" mass="53165">MKKYLYFLLLFLTQVIWAQKNTPKPNIIYILMDDLGIEEIAPYGNTIFKTPHLTKMAQEGMKFSKHYAGTSVCAPSRCALMTGKHTGNCEVRGNKQAIPHGQMPISDQTLTVAELLKQAGYQTFLSGKWGLGIEGTSGEPTKQGFDAYYGFLDQILAHNNFPEYLLRNGQKEYLKNKVIWEPTQTTWSRGLGSYTPEENKAEYANDLFTQEGLKFIEEYASKKPFFLYLAYTLPHNNGEAPKEIRFQSPTLKPYENEDWTELEKNYAATISRMDDYIGQIMQKLEKKGIAENTIIFFSSDNGSTEDIPERFVQKNRYRGFKRSPYEGGILAPLLVCWEGKIKKGGISDFPTAQWDFLPTACELAGVAPPKDIDGISIVPTLTGKKQIKRKTNMYWEFHEQGGWQALQEGDYKLIYFVKKQVYELYNLKKDTGEKNNLVNQEPEIFEKMKKKLHNARSESSTFNF</sequence>
<dbReference type="InterPro" id="IPR000917">
    <property type="entry name" value="Sulfatase_N"/>
</dbReference>
<dbReference type="Gene3D" id="3.40.720.10">
    <property type="entry name" value="Alkaline Phosphatase, subunit A"/>
    <property type="match status" value="1"/>
</dbReference>
<feature type="chain" id="PRO_5011572125" evidence="5">
    <location>
        <begin position="19"/>
        <end position="464"/>
    </location>
</feature>
<dbReference type="PROSITE" id="PS00523">
    <property type="entry name" value="SULFATASE_1"/>
    <property type="match status" value="1"/>
</dbReference>
<dbReference type="InterPro" id="IPR024607">
    <property type="entry name" value="Sulfatase_CS"/>
</dbReference>
<evidence type="ECO:0000259" key="6">
    <source>
        <dbReference type="Pfam" id="PF00884"/>
    </source>
</evidence>
<dbReference type="InterPro" id="IPR017850">
    <property type="entry name" value="Alkaline_phosphatase_core_sf"/>
</dbReference>
<evidence type="ECO:0000256" key="3">
    <source>
        <dbReference type="ARBA" id="ARBA00022801"/>
    </source>
</evidence>
<evidence type="ECO:0000313" key="7">
    <source>
        <dbReference type="EMBL" id="SFE76083.1"/>
    </source>
</evidence>
<organism evidence="7 8">
    <name type="scientific">Thermoflexibacter ruber</name>
    <dbReference type="NCBI Taxonomy" id="1003"/>
    <lineage>
        <taxon>Bacteria</taxon>
        <taxon>Pseudomonadati</taxon>
        <taxon>Bacteroidota</taxon>
        <taxon>Cytophagia</taxon>
        <taxon>Cytophagales</taxon>
        <taxon>Thermoflexibacteraceae</taxon>
        <taxon>Thermoflexibacter</taxon>
    </lineage>
</organism>
<evidence type="ECO:0000256" key="2">
    <source>
        <dbReference type="ARBA" id="ARBA00022723"/>
    </source>
</evidence>
<name>A0A1I2D7N4_9BACT</name>
<dbReference type="Proteomes" id="UP000199513">
    <property type="component" value="Unassembled WGS sequence"/>
</dbReference>